<dbReference type="Gene3D" id="1.20.1740.10">
    <property type="entry name" value="Amino acid/polyamine transporter I"/>
    <property type="match status" value="1"/>
</dbReference>
<keyword evidence="3" id="KW-1003">Cell membrane</keyword>
<feature type="transmembrane region" description="Helical" evidence="7">
    <location>
        <begin position="372"/>
        <end position="393"/>
    </location>
</feature>
<keyword evidence="6 7" id="KW-0472">Membrane</keyword>
<organism evidence="8 9">
    <name type="scientific">Silvibacterium bohemicum</name>
    <dbReference type="NCBI Taxonomy" id="1577686"/>
    <lineage>
        <taxon>Bacteria</taxon>
        <taxon>Pseudomonadati</taxon>
        <taxon>Acidobacteriota</taxon>
        <taxon>Terriglobia</taxon>
        <taxon>Terriglobales</taxon>
        <taxon>Acidobacteriaceae</taxon>
        <taxon>Silvibacterium</taxon>
    </lineage>
</organism>
<name>A0A841K0M3_9BACT</name>
<dbReference type="InterPro" id="IPR050367">
    <property type="entry name" value="APC_superfamily"/>
</dbReference>
<evidence type="ECO:0000256" key="4">
    <source>
        <dbReference type="ARBA" id="ARBA00022692"/>
    </source>
</evidence>
<keyword evidence="9" id="KW-1185">Reference proteome</keyword>
<dbReference type="Pfam" id="PF13520">
    <property type="entry name" value="AA_permease_2"/>
    <property type="match status" value="1"/>
</dbReference>
<evidence type="ECO:0000313" key="8">
    <source>
        <dbReference type="EMBL" id="MBB6146950.1"/>
    </source>
</evidence>
<keyword evidence="4 7" id="KW-0812">Transmembrane</keyword>
<feature type="transmembrane region" description="Helical" evidence="7">
    <location>
        <begin position="289"/>
        <end position="312"/>
    </location>
</feature>
<feature type="transmembrane region" description="Helical" evidence="7">
    <location>
        <begin position="242"/>
        <end position="269"/>
    </location>
</feature>
<dbReference type="PIRSF" id="PIRSF006060">
    <property type="entry name" value="AA_transporter"/>
    <property type="match status" value="1"/>
</dbReference>
<dbReference type="GO" id="GO:0005886">
    <property type="term" value="C:plasma membrane"/>
    <property type="evidence" value="ECO:0007669"/>
    <property type="project" value="UniProtKB-SubCell"/>
</dbReference>
<feature type="transmembrane region" description="Helical" evidence="7">
    <location>
        <begin position="50"/>
        <end position="69"/>
    </location>
</feature>
<evidence type="ECO:0000256" key="3">
    <source>
        <dbReference type="ARBA" id="ARBA00022475"/>
    </source>
</evidence>
<comment type="subcellular location">
    <subcellularLocation>
        <location evidence="1">Cell membrane</location>
        <topology evidence="1">Multi-pass membrane protein</topology>
    </subcellularLocation>
</comment>
<keyword evidence="2" id="KW-0813">Transport</keyword>
<keyword evidence="5 7" id="KW-1133">Transmembrane helix</keyword>
<dbReference type="PANTHER" id="PTHR42770:SF15">
    <property type="entry name" value="GLUTAMATE_GAMMA-AMINOBUTYRATE ANTIPORTER-RELATED"/>
    <property type="match status" value="1"/>
</dbReference>
<protein>
    <submittedName>
        <fullName evidence="8">Amino acid transporter</fullName>
    </submittedName>
</protein>
<dbReference type="AlphaFoldDB" id="A0A841K0M3"/>
<evidence type="ECO:0000313" key="9">
    <source>
        <dbReference type="Proteomes" id="UP000538666"/>
    </source>
</evidence>
<accession>A0A841K0M3</accession>
<feature type="transmembrane region" description="Helical" evidence="7">
    <location>
        <begin position="137"/>
        <end position="157"/>
    </location>
</feature>
<reference evidence="8 9" key="1">
    <citation type="submission" date="2020-08" db="EMBL/GenBank/DDBJ databases">
        <title>Genomic Encyclopedia of Type Strains, Phase IV (KMG-IV): sequencing the most valuable type-strain genomes for metagenomic binning, comparative biology and taxonomic classification.</title>
        <authorList>
            <person name="Goeker M."/>
        </authorList>
    </citation>
    <scope>NUCLEOTIDE SEQUENCE [LARGE SCALE GENOMIC DNA]</scope>
    <source>
        <strain evidence="8 9">DSM 103733</strain>
    </source>
</reference>
<evidence type="ECO:0000256" key="7">
    <source>
        <dbReference type="SAM" id="Phobius"/>
    </source>
</evidence>
<dbReference type="Proteomes" id="UP000538666">
    <property type="component" value="Unassembled WGS sequence"/>
</dbReference>
<dbReference type="InterPro" id="IPR002293">
    <property type="entry name" value="AA/rel_permease1"/>
</dbReference>
<evidence type="ECO:0000256" key="1">
    <source>
        <dbReference type="ARBA" id="ARBA00004651"/>
    </source>
</evidence>
<feature type="transmembrane region" description="Helical" evidence="7">
    <location>
        <begin position="169"/>
        <end position="187"/>
    </location>
</feature>
<evidence type="ECO:0000256" key="5">
    <source>
        <dbReference type="ARBA" id="ARBA00022989"/>
    </source>
</evidence>
<feature type="transmembrane region" description="Helical" evidence="7">
    <location>
        <begin position="446"/>
        <end position="467"/>
    </location>
</feature>
<proteinExistence type="predicted"/>
<evidence type="ECO:0000256" key="2">
    <source>
        <dbReference type="ARBA" id="ARBA00022448"/>
    </source>
</evidence>
<feature type="transmembrane region" description="Helical" evidence="7">
    <location>
        <begin position="26"/>
        <end position="44"/>
    </location>
</feature>
<evidence type="ECO:0000256" key="6">
    <source>
        <dbReference type="ARBA" id="ARBA00023136"/>
    </source>
</evidence>
<sequence>MAILPAPPDSGTQPALKRALRFRDLTLFYIVSGLSVRWVATAAAAGPSTLVVWICALCGFFVPLAACVLELSSRYPAEGGLYVWTREAYGDFAGFIAAWTYWMSNLPYFPAVLYFGAGSVLFAFGERGQHLSADSRYYLLFALLWLSIITVTNILGVNAGKWLNNVSSLGSLLPVSLLIGLGILSAARFGSATSFAWPQLIPHPSLKNAIFWSTVFFAFGGCEAGSFMGEEIENPRRVIPRALLTGGAIFAAAYIAGTAALLVALPPSAVHGVDGFMRGMMTLCDRLNVAWLAVPIALLLGLNAVGGAAAFLSSTSRLPFVAGIDRYLPRAFGHIHPRFQTPWIAIGCYGLAGMIVALLSQAGTSVRGAYDVLVSMSIIGYFIPFLFLFASMIRLQKQPAGPDVIRVRGGKPVAVTLAVIGFMTTALTIVLSVIPGEDETNKGLAVAKVLVSTAVLIGAGVAVFVVAERRKRRG</sequence>
<comment type="caution">
    <text evidence="8">The sequence shown here is derived from an EMBL/GenBank/DDBJ whole genome shotgun (WGS) entry which is preliminary data.</text>
</comment>
<feature type="transmembrane region" description="Helical" evidence="7">
    <location>
        <begin position="343"/>
        <end position="360"/>
    </location>
</feature>
<dbReference type="RefSeq" id="WP_050061202.1">
    <property type="nucleotide sequence ID" value="NZ_JACHEK010000011.1"/>
</dbReference>
<dbReference type="EMBL" id="JACHEK010000011">
    <property type="protein sequence ID" value="MBB6146950.1"/>
    <property type="molecule type" value="Genomic_DNA"/>
</dbReference>
<dbReference type="OrthoDB" id="9791588at2"/>
<dbReference type="PANTHER" id="PTHR42770">
    <property type="entry name" value="AMINO ACID TRANSPORTER-RELATED"/>
    <property type="match status" value="1"/>
</dbReference>
<dbReference type="GO" id="GO:0022857">
    <property type="term" value="F:transmembrane transporter activity"/>
    <property type="evidence" value="ECO:0007669"/>
    <property type="project" value="InterPro"/>
</dbReference>
<feature type="transmembrane region" description="Helical" evidence="7">
    <location>
        <begin position="413"/>
        <end position="434"/>
    </location>
</feature>
<gene>
    <name evidence="8" type="ORF">HNQ77_004931</name>
</gene>